<name>A0A0N8KQD7_9EURY</name>
<dbReference type="Proteomes" id="UP000050360">
    <property type="component" value="Unassembled WGS sequence"/>
</dbReference>
<comment type="caution">
    <text evidence="1">The sequence shown here is derived from an EMBL/GenBank/DDBJ whole genome shotgun (WGS) entry which is preliminary data.</text>
</comment>
<reference evidence="1 2" key="1">
    <citation type="submission" date="2015-09" db="EMBL/GenBank/DDBJ databases">
        <title>A metagenomics-based metabolic model of nitrate-dependent anaerobic oxidation of methane by Methanoperedens-like archaea.</title>
        <authorList>
            <person name="Arshad A."/>
            <person name="Speth D.R."/>
            <person name="De Graaf R.M."/>
            <person name="Op Den Camp H.J."/>
            <person name="Jetten M.S."/>
            <person name="Welte C.U."/>
        </authorList>
    </citation>
    <scope>NUCLEOTIDE SEQUENCE [LARGE SCALE GENOMIC DNA]</scope>
</reference>
<organism evidence="1 2">
    <name type="scientific">Candidatus Methanoperedens nitratireducens</name>
    <dbReference type="NCBI Taxonomy" id="1392998"/>
    <lineage>
        <taxon>Archaea</taxon>
        <taxon>Methanobacteriati</taxon>
        <taxon>Methanobacteriota</taxon>
        <taxon>Stenosarchaea group</taxon>
        <taxon>Methanomicrobia</taxon>
        <taxon>Methanosarcinales</taxon>
        <taxon>ANME-2 cluster</taxon>
        <taxon>Candidatus Methanoperedentaceae</taxon>
        <taxon>Candidatus Methanoperedens</taxon>
    </lineage>
</organism>
<dbReference type="AlphaFoldDB" id="A0A0N8KQD7"/>
<protein>
    <submittedName>
        <fullName evidence="1">Uncharacterized protein</fullName>
    </submittedName>
</protein>
<proteinExistence type="predicted"/>
<sequence>MVSEYEMDTMISELTVANMVFGNSFTVLDPAESDFDFLEQLNPRYITVQKNSEAGRHDGWKYTEEEFDSTLTIEQTLHKSLL</sequence>
<dbReference type="EMBL" id="LKCM01000293">
    <property type="protein sequence ID" value="KPQ41850.1"/>
    <property type="molecule type" value="Genomic_DNA"/>
</dbReference>
<evidence type="ECO:0000313" key="2">
    <source>
        <dbReference type="Proteomes" id="UP000050360"/>
    </source>
</evidence>
<accession>A0A0N8KQD7</accession>
<evidence type="ECO:0000313" key="1">
    <source>
        <dbReference type="EMBL" id="KPQ41850.1"/>
    </source>
</evidence>
<gene>
    <name evidence="1" type="ORF">MPEBLZ_03609</name>
</gene>